<gene>
    <name evidence="2" type="ORF">KC01_LOCUS19362</name>
</gene>
<evidence type="ECO:0000313" key="2">
    <source>
        <dbReference type="EMBL" id="CAL1589745.1"/>
    </source>
</evidence>
<evidence type="ECO:0000256" key="1">
    <source>
        <dbReference type="SAM" id="MobiDB-lite"/>
    </source>
</evidence>
<name>A0AAV2KID7_KNICA</name>
<dbReference type="Proteomes" id="UP001497482">
    <property type="component" value="Chromosome 19"/>
</dbReference>
<keyword evidence="3" id="KW-1185">Reference proteome</keyword>
<reference evidence="2 3" key="1">
    <citation type="submission" date="2024-04" db="EMBL/GenBank/DDBJ databases">
        <authorList>
            <person name="Waldvogel A.-M."/>
            <person name="Schoenle A."/>
        </authorList>
    </citation>
    <scope>NUCLEOTIDE SEQUENCE [LARGE SCALE GENOMIC DNA]</scope>
</reference>
<evidence type="ECO:0000313" key="3">
    <source>
        <dbReference type="Proteomes" id="UP001497482"/>
    </source>
</evidence>
<dbReference type="AlphaFoldDB" id="A0AAV2KID7"/>
<sequence>MDQREHCPPTTRRAASLSSIDRFINFKKEEDHGILHKLQSGPGPRCESLRSDQSMGEPLKFRSDQSMGEPLKFRSDQSMGEPLKFRSDQSKALSWNFRSDHSMGEPENFRTEAAADVSTGPHHGSHLVSIFKFGSPDPELVPFNPGGDVTSLAVSPGDLDQLVSPWGTVDRLSPTG</sequence>
<proteinExistence type="predicted"/>
<organism evidence="2 3">
    <name type="scientific">Knipowitschia caucasica</name>
    <name type="common">Caucasian dwarf goby</name>
    <name type="synonym">Pomatoschistus caucasicus</name>
    <dbReference type="NCBI Taxonomy" id="637954"/>
    <lineage>
        <taxon>Eukaryota</taxon>
        <taxon>Metazoa</taxon>
        <taxon>Chordata</taxon>
        <taxon>Craniata</taxon>
        <taxon>Vertebrata</taxon>
        <taxon>Euteleostomi</taxon>
        <taxon>Actinopterygii</taxon>
        <taxon>Neopterygii</taxon>
        <taxon>Teleostei</taxon>
        <taxon>Neoteleostei</taxon>
        <taxon>Acanthomorphata</taxon>
        <taxon>Gobiaria</taxon>
        <taxon>Gobiiformes</taxon>
        <taxon>Gobioidei</taxon>
        <taxon>Gobiidae</taxon>
        <taxon>Gobiinae</taxon>
        <taxon>Knipowitschia</taxon>
    </lineage>
</organism>
<accession>A0AAV2KID7</accession>
<dbReference type="EMBL" id="OZ035841">
    <property type="protein sequence ID" value="CAL1589745.1"/>
    <property type="molecule type" value="Genomic_DNA"/>
</dbReference>
<feature type="region of interest" description="Disordered" evidence="1">
    <location>
        <begin position="34"/>
        <end position="81"/>
    </location>
</feature>
<protein>
    <submittedName>
        <fullName evidence="2">Uncharacterized protein</fullName>
    </submittedName>
</protein>